<dbReference type="CDD" id="cd22332">
    <property type="entry name" value="HsdR_N"/>
    <property type="match status" value="1"/>
</dbReference>
<sequence>MTGVYKEKSFEDVIEAELLATCWHSGNPGSYSTELGLDGDELFTFIGATQHNAFERLVEAYGDIGSAQIAFKKRLAGEIDKRGVLDVLRNGVKDRGVTIQLVYFRPGHTLAAGALDEYNANRLTVVRQLRYSARTPEKSLDLALFVNGIPVATAELKNPLTGQTVEDAKEQYRNDRDAKELIFAKRTLVHFAVDPHLVFLTTRLAGDQTRFLPFNMGSHGPGVSGGSGNPSAKEDGYQASYLWRQIWQRDAWLELLQRFMHVENPRARNGKSGTADPHTSPLIFPRFHQWHAVQQMTAHAARHGAGTNYLIEHSAGSGKSNTIAWLAHRLSTLHTPESPAALDELALKAGLRPNIPVFDKVIVITDRVVLDRQLQDTIYQFDHVTGVVQKIDENSQQLADALAGSTARIVITTLQKFPYVLDKVSALGEKRYAVIIDEAHSSQSGESANALKKALGRHGFDDMDDGDLLTASAMARGRHPNLSYFAFTATPKSKTLELFGMKDPETGNWRPFHVYSMRQAIDEGFILDVLRNYITYQARWRLTNAAVEASEQADPEVDPRKAKAKLVRAAELHPSSQDQRAQIIVDHFQKEIADRLGSRAKAMVVTRSREHAVRLYQAIRRYIEKLELTDCTPLVAFSGTLSIDDIDYTEPKLNGFPEPALPDRFAYTEIDDPQALARNQTEYRILVVAEKYQTGFDQPLLTAMYVDKPLAGVAAVQTLSRLNRTNRYKTQDDVVVLDFANDAEHLQAAFKPYFETTITEPTDPNLLYDKEREVMDHQLLVASEMQAFVDALLNAEQSSASEAQLQKAHAQLYHFTQPAVDRFKELADREPEQAEEFRSSLSDYLRAYSFLAQIAGYTDPELERLYLYGRHLFNRLPRQPSAGVDVGDATLSHLRIDKTGKHDLKLAPAGEHLIPGFSPDGGVGKEVEEVPLSEVIADLNDRFGLDLGTSDQILLVQQIVSLVMDDKMQAVALQNDLDKFGQVADKQLDNVVAENHDSNTDFVRRYFDNPEFQAAIKQVARKRAYDLIRSPARDEALRRLRAATNTDTQGRETVTP</sequence>
<dbReference type="PANTHER" id="PTHR42927:SF1">
    <property type="entry name" value="HELICASE SUPERFAMILY 1 AND 2 DOMAIN-CONTAINING PROTEIN"/>
    <property type="match status" value="1"/>
</dbReference>
<dbReference type="Pfam" id="PF22679">
    <property type="entry name" value="T1R_D3-like"/>
    <property type="match status" value="1"/>
</dbReference>
<dbReference type="Pfam" id="PF04313">
    <property type="entry name" value="HSDR_N"/>
    <property type="match status" value="1"/>
</dbReference>
<evidence type="ECO:0000313" key="2">
    <source>
        <dbReference type="EMBL" id="GIG17230.1"/>
    </source>
</evidence>
<dbReference type="InterPro" id="IPR007409">
    <property type="entry name" value="Restrct_endonuc_type1_HsdR_N"/>
</dbReference>
<dbReference type="InterPro" id="IPR055180">
    <property type="entry name" value="HsdR_RecA-like_helicase_dom_2"/>
</dbReference>
<evidence type="ECO:0000313" key="3">
    <source>
        <dbReference type="Proteomes" id="UP000660339"/>
    </source>
</evidence>
<dbReference type="AlphaFoldDB" id="A0A8J3LME8"/>
<dbReference type="Pfam" id="PF18766">
    <property type="entry name" value="SWI2_SNF2"/>
    <property type="match status" value="1"/>
</dbReference>
<dbReference type="GO" id="GO:0003677">
    <property type="term" value="F:DNA binding"/>
    <property type="evidence" value="ECO:0007669"/>
    <property type="project" value="UniProtKB-KW"/>
</dbReference>
<dbReference type="EMBL" id="BONJ01000030">
    <property type="protein sequence ID" value="GIG17230.1"/>
    <property type="molecule type" value="Genomic_DNA"/>
</dbReference>
<comment type="caution">
    <text evidence="2">The sequence shown here is derived from an EMBL/GenBank/DDBJ whole genome shotgun (WGS) entry which is preliminary data.</text>
</comment>
<protein>
    <submittedName>
        <fullName evidence="2">Type I restriction endonuclease subunit R</fullName>
    </submittedName>
</protein>
<name>A0A8J3LME8_9ACTN</name>
<dbReference type="InterPro" id="IPR014001">
    <property type="entry name" value="Helicase_ATP-bd"/>
</dbReference>
<keyword evidence="2" id="KW-0378">Hydrolase</keyword>
<keyword evidence="2" id="KW-0540">Nuclease</keyword>
<keyword evidence="3" id="KW-1185">Reference proteome</keyword>
<organism evidence="2 3">
    <name type="scientific">Catellatospora methionotrophica</name>
    <dbReference type="NCBI Taxonomy" id="121620"/>
    <lineage>
        <taxon>Bacteria</taxon>
        <taxon>Bacillati</taxon>
        <taxon>Actinomycetota</taxon>
        <taxon>Actinomycetes</taxon>
        <taxon>Micromonosporales</taxon>
        <taxon>Micromonosporaceae</taxon>
        <taxon>Catellatospora</taxon>
    </lineage>
</organism>
<dbReference type="SUPFAM" id="SSF52540">
    <property type="entry name" value="P-loop containing nucleoside triphosphate hydrolases"/>
    <property type="match status" value="1"/>
</dbReference>
<dbReference type="GO" id="GO:0009307">
    <property type="term" value="P:DNA restriction-modification system"/>
    <property type="evidence" value="ECO:0007669"/>
    <property type="project" value="UniProtKB-KW"/>
</dbReference>
<reference evidence="2" key="1">
    <citation type="submission" date="2021-01" db="EMBL/GenBank/DDBJ databases">
        <title>Whole genome shotgun sequence of Catellatospora methionotrophica NBRC 14553.</title>
        <authorList>
            <person name="Komaki H."/>
            <person name="Tamura T."/>
        </authorList>
    </citation>
    <scope>NUCLEOTIDE SEQUENCE</scope>
    <source>
        <strain evidence="2">NBRC 14553</strain>
    </source>
</reference>
<dbReference type="GO" id="GO:0005524">
    <property type="term" value="F:ATP binding"/>
    <property type="evidence" value="ECO:0007669"/>
    <property type="project" value="UniProtKB-KW"/>
</dbReference>
<dbReference type="InterPro" id="IPR027417">
    <property type="entry name" value="P-loop_NTPase"/>
</dbReference>
<gene>
    <name evidence="2" type="primary">hsdR2</name>
    <name evidence="2" type="ORF">Cme02nite_55620</name>
</gene>
<dbReference type="PANTHER" id="PTHR42927">
    <property type="entry name" value="HELICASE SUPERFAMILY 1 AND 2 DOMAIN-CONTAINING PROTEIN"/>
    <property type="match status" value="1"/>
</dbReference>
<dbReference type="InterPro" id="IPR040980">
    <property type="entry name" value="SWI2_SNF2"/>
</dbReference>
<accession>A0A8J3LME8</accession>
<dbReference type="GO" id="GO:0009035">
    <property type="term" value="F:type I site-specific deoxyribonuclease activity"/>
    <property type="evidence" value="ECO:0007669"/>
    <property type="project" value="UniProtKB-EC"/>
</dbReference>
<dbReference type="Gene3D" id="3.90.1570.50">
    <property type="match status" value="1"/>
</dbReference>
<dbReference type="Proteomes" id="UP000660339">
    <property type="component" value="Unassembled WGS sequence"/>
</dbReference>
<evidence type="ECO:0000259" key="1">
    <source>
        <dbReference type="SMART" id="SM00487"/>
    </source>
</evidence>
<dbReference type="RefSeq" id="WP_166380919.1">
    <property type="nucleotide sequence ID" value="NZ_BAAATT010000030.1"/>
</dbReference>
<dbReference type="SMART" id="SM00487">
    <property type="entry name" value="DEXDc"/>
    <property type="match status" value="1"/>
</dbReference>
<feature type="domain" description="Helicase ATP-binding" evidence="1">
    <location>
        <begin position="286"/>
        <end position="515"/>
    </location>
</feature>
<proteinExistence type="predicted"/>
<dbReference type="Gene3D" id="3.40.50.300">
    <property type="entry name" value="P-loop containing nucleotide triphosphate hydrolases"/>
    <property type="match status" value="2"/>
</dbReference>
<keyword evidence="2" id="KW-0255">Endonuclease</keyword>